<dbReference type="CDD" id="cd00207">
    <property type="entry name" value="fer2"/>
    <property type="match status" value="1"/>
</dbReference>
<evidence type="ECO:0000256" key="18">
    <source>
        <dbReference type="ARBA" id="ARBA00067017"/>
    </source>
</evidence>
<dbReference type="InterPro" id="IPR005107">
    <property type="entry name" value="CO_DH_flav_C"/>
</dbReference>
<dbReference type="Pfam" id="PF02738">
    <property type="entry name" value="MoCoBD_1"/>
    <property type="match status" value="1"/>
</dbReference>
<dbReference type="GO" id="GO:0005506">
    <property type="term" value="F:iron ion binding"/>
    <property type="evidence" value="ECO:0007669"/>
    <property type="project" value="InterPro"/>
</dbReference>
<evidence type="ECO:0000256" key="6">
    <source>
        <dbReference type="ARBA" id="ARBA00022505"/>
    </source>
</evidence>
<keyword evidence="23" id="KW-1185">Reference proteome</keyword>
<dbReference type="FunFam" id="3.30.43.10:FF:000026">
    <property type="entry name" value="Aldehyde oxidase 4"/>
    <property type="match status" value="1"/>
</dbReference>
<keyword evidence="9" id="KW-0479">Metal-binding</keyword>
<dbReference type="Pfam" id="PF00941">
    <property type="entry name" value="FAD_binding_5"/>
    <property type="match status" value="1"/>
</dbReference>
<evidence type="ECO:0000256" key="14">
    <source>
        <dbReference type="ARBA" id="ARBA00023014"/>
    </source>
</evidence>
<comment type="similarity">
    <text evidence="4">Belongs to the xanthine dehydrogenase family.</text>
</comment>
<evidence type="ECO:0000259" key="20">
    <source>
        <dbReference type="PROSITE" id="PS51085"/>
    </source>
</evidence>
<evidence type="ECO:0000256" key="7">
    <source>
        <dbReference type="ARBA" id="ARBA00022630"/>
    </source>
</evidence>
<keyword evidence="16" id="KW-0073">Auxin biosynthesis</keyword>
<dbReference type="Gene3D" id="1.10.150.120">
    <property type="entry name" value="[2Fe-2S]-binding domain"/>
    <property type="match status" value="1"/>
</dbReference>
<dbReference type="GO" id="GO:0009851">
    <property type="term" value="P:auxin biosynthetic process"/>
    <property type="evidence" value="ECO:0007669"/>
    <property type="project" value="UniProtKB-KW"/>
</dbReference>
<evidence type="ECO:0000256" key="10">
    <source>
        <dbReference type="ARBA" id="ARBA00022827"/>
    </source>
</evidence>
<keyword evidence="6" id="KW-0500">Molybdenum</keyword>
<dbReference type="InterPro" id="IPR006058">
    <property type="entry name" value="2Fe2S_fd_BS"/>
</dbReference>
<proteinExistence type="inferred from homology"/>
<dbReference type="GO" id="GO:0005737">
    <property type="term" value="C:cytoplasm"/>
    <property type="evidence" value="ECO:0007669"/>
    <property type="project" value="UniProtKB-SubCell"/>
</dbReference>
<dbReference type="FunFam" id="3.30.365.10:FF:000029">
    <property type="entry name" value="Aldehyde oxidase"/>
    <property type="match status" value="1"/>
</dbReference>
<dbReference type="InterPro" id="IPR012675">
    <property type="entry name" value="Beta-grasp_dom_sf"/>
</dbReference>
<evidence type="ECO:0000256" key="9">
    <source>
        <dbReference type="ARBA" id="ARBA00022723"/>
    </source>
</evidence>
<evidence type="ECO:0000256" key="8">
    <source>
        <dbReference type="ARBA" id="ARBA00022714"/>
    </source>
</evidence>
<feature type="region of interest" description="Disordered" evidence="19">
    <location>
        <begin position="135"/>
        <end position="161"/>
    </location>
</feature>
<evidence type="ECO:0000256" key="19">
    <source>
        <dbReference type="SAM" id="MobiDB-lite"/>
    </source>
</evidence>
<evidence type="ECO:0000256" key="11">
    <source>
        <dbReference type="ARBA" id="ARBA00022865"/>
    </source>
</evidence>
<dbReference type="Gene3D" id="1.25.40.10">
    <property type="entry name" value="Tetratricopeptide repeat domain"/>
    <property type="match status" value="1"/>
</dbReference>
<evidence type="ECO:0000256" key="5">
    <source>
        <dbReference type="ARBA" id="ARBA00022490"/>
    </source>
</evidence>
<dbReference type="SUPFAM" id="SSF54665">
    <property type="entry name" value="CO dehydrogenase molybdoprotein N-domain-like"/>
    <property type="match status" value="1"/>
</dbReference>
<protein>
    <recommendedName>
        <fullName evidence="18">indole-3-acetaldehyde oxidase</fullName>
        <ecNumber evidence="18">1.2.3.7</ecNumber>
    </recommendedName>
</protein>
<dbReference type="InterPro" id="IPR000674">
    <property type="entry name" value="Ald_Oxase/Xan_DH_a/b"/>
</dbReference>
<dbReference type="GO" id="GO:0050302">
    <property type="term" value="F:indole-3-acetaldehyde oxidase activity"/>
    <property type="evidence" value="ECO:0007669"/>
    <property type="project" value="UniProtKB-EC"/>
</dbReference>
<evidence type="ECO:0000256" key="12">
    <source>
        <dbReference type="ARBA" id="ARBA00023002"/>
    </source>
</evidence>
<dbReference type="Gene3D" id="3.30.390.50">
    <property type="entry name" value="CO dehydrogenase flavoprotein, C-terminal domain"/>
    <property type="match status" value="1"/>
</dbReference>
<dbReference type="InterPro" id="IPR036010">
    <property type="entry name" value="2Fe-2S_ferredoxin-like_sf"/>
</dbReference>
<sequence>MAGFSSLIPLKRAFTSATRNLTAPSASISVARNLFTGGGCDEIYGWFSISVMISKTVLWNFLNPYDLKLIVGEPGVFSHSNGIRKYNTLGNTGALTAPFHHLLRVNQTNKPAFLRVQSMSYQFVADSHASPKRIVKTEDEQDFSDSSKKENAETPRKHQIGENIPKKDKIKFLVNTLLDMEDNKEAVYGALDAWVAWERNFPIASLKRVIAILEKEHQWHRMVQVIKWILSKGQGNTMGTYGQLIRALDMDRRAEEAHVIWRKKIGNDLHSVPWQLCLQMMRIYFRNNMLQELVKLFKDLESYDRKPPDKHIVQTVADTYELLGMLDEKERVVTKYSHLLLGTASDDKPTRSSRKKKKPELRIPEAATEGAAKAELQEELKENLDNHQESEATTEKQSEHGADDASIPDLRTVCNGQWVLDMFGQKMAGEDLVFAVNGEKFEVLSVNPSTTLLEFLRSNTPFKSVKLSCGEGGCGACIVILSKYDPVLDQVEEYSINSCLTLLCSINGCSITTSDGLGNTEKGFHPIHKRFAGFHASQCGFCTPGMCISLYSALSKAHNSNNSQSSPDYLTALAAEKSIAGNLCRCTGYRPIADACKSFAADVDIEDLGFNSFWRKGESREEMFKKLPPYNPDKDLVTFPDFLKEKIKCQHNVLDQTRYHWSTPVSVAELQEILATTNSSKDRGLIKLVVGNTGTGYYKEEKQYGRYIDISHIPEMSMIKKDDRGIEIGAVVTISKVIDALMEENTSAYVFKKIGVHMEKVANHFIRNSGSIGGNLVMAQSKKFPSDITTLLLAADASVYMINAGRHEKLRMGEYLVSPPILDTKTVLLKVHIPSWIASSTTGLLFETYRTALRPIGSALPYINAAFLAVVSHDASSRGIIVDKCRLAFGSFGGYHSIRAREVEDFLTGKILSHSVLYEAVRLLKGIIVPSIDTSYTEYKKSLAVGFLFDFLYPLIESGSWDSERKHIDGHVDPTICLPLLSSAQQVFESKEYHSVGEAIIKFGAEMQASGEAVYVDDIASLPHCLHGAFIYSTKPLAWIKSVGFGGNVAPVGVMAVITFKDIPQVGQNIGYISMFGTGLLFADEVTISAGQIIALVVADTQKHADMAANLAVVEYDSRNIGTPVLSVEDAVKRSSLFEVPPEYYPEPVGDISKGMAEADRKIRSVELRLGSQYFFYMETQAALALPDEDNCLVVYSSTQSPEYTQSVIATCLGIPAHNVRVITRRIGGGFGGKAIKSMPVATACALAAKKMQCPVRIYVNRKTDMIMAGGRHPMKITYSVGFRSDGKLTALALNMLIDAGCDVDVSLVMPQNIMNSLRKYEWGALSFDIKVCKTNLPSRTSLRAPGEVQGSYIAESIIENVASSLNMDVDVVRRINLHNYESLSKFYKQVAGEPDEYTLPLLWDKLEISADFRRRVESVKEFNRCNIWRKRGISRVPIIHQVVHRPTPGKVSILNDGSVAVEVAGIEVGQGLWTKVQQMVAYGLGMIKCEGSEDLLERIRLLQTDTLSMAQSSYTAGSTTSENCCEAVRLCCSILVERLKPTMNQILENARSVTWDMLIQLAYAQSVDLSARTFYKPESSSAEYLNYGVGASEVEVDLVTGRTEIIRSDIIYDCGKSLNPAVDLGQIEGAFVQGIGFFMYEEYTTNENGLVNEEGTWDYKIPTIDTIPKQFNVQILNSGHHNNRILSSKASGEPPLLVAASVHCATRSAIREARKQYLSWNCDSGDHTDVSDIGFELPVPAIMPVVKQLCGLESVEKYLEWKTYP</sequence>
<organism evidence="22 23">
    <name type="scientific">Arabidopsis arenosa</name>
    <name type="common">Sand rock-cress</name>
    <name type="synonym">Cardaminopsis arenosa</name>
    <dbReference type="NCBI Taxonomy" id="38785"/>
    <lineage>
        <taxon>Eukaryota</taxon>
        <taxon>Viridiplantae</taxon>
        <taxon>Streptophyta</taxon>
        <taxon>Embryophyta</taxon>
        <taxon>Tracheophyta</taxon>
        <taxon>Spermatophyta</taxon>
        <taxon>Magnoliopsida</taxon>
        <taxon>eudicotyledons</taxon>
        <taxon>Gunneridae</taxon>
        <taxon>Pentapetalae</taxon>
        <taxon>rosids</taxon>
        <taxon>malvids</taxon>
        <taxon>Brassicales</taxon>
        <taxon>Brassicaceae</taxon>
        <taxon>Camelineae</taxon>
        <taxon>Arabidopsis</taxon>
    </lineage>
</organism>
<evidence type="ECO:0000256" key="4">
    <source>
        <dbReference type="ARBA" id="ARBA00006849"/>
    </source>
</evidence>
<feature type="domain" description="2Fe-2S ferredoxin-type" evidence="20">
    <location>
        <begin position="430"/>
        <end position="517"/>
    </location>
</feature>
<dbReference type="Pfam" id="PF01315">
    <property type="entry name" value="Ald_Xan_dh_C"/>
    <property type="match status" value="1"/>
</dbReference>
<dbReference type="InterPro" id="IPR037165">
    <property type="entry name" value="AldOxase/xan_DH_Mopterin-bd_sf"/>
</dbReference>
<dbReference type="InterPro" id="IPR016208">
    <property type="entry name" value="Ald_Oxase/xanthine_DH-like"/>
</dbReference>
<dbReference type="InterPro" id="IPR001041">
    <property type="entry name" value="2Fe-2S_ferredoxin-type"/>
</dbReference>
<evidence type="ECO:0000256" key="16">
    <source>
        <dbReference type="ARBA" id="ARBA00023070"/>
    </source>
</evidence>
<dbReference type="InterPro" id="IPR036318">
    <property type="entry name" value="FAD-bd_PCMH-like_sf"/>
</dbReference>
<feature type="compositionally biased region" description="Basic and acidic residues" evidence="19">
    <location>
        <begin position="383"/>
        <end position="403"/>
    </location>
</feature>
<keyword evidence="7" id="KW-0285">Flavoprotein</keyword>
<dbReference type="InterPro" id="IPR011990">
    <property type="entry name" value="TPR-like_helical_dom_sf"/>
</dbReference>
<dbReference type="Proteomes" id="UP000682877">
    <property type="component" value="Chromosome 1"/>
</dbReference>
<evidence type="ECO:0000256" key="3">
    <source>
        <dbReference type="ARBA" id="ARBA00004496"/>
    </source>
</evidence>
<keyword evidence="5" id="KW-0963">Cytoplasm</keyword>
<keyword evidence="11" id="KW-0937">Abscisic acid biosynthesis</keyword>
<dbReference type="GO" id="GO:0009688">
    <property type="term" value="P:abscisic acid biosynthetic process"/>
    <property type="evidence" value="ECO:0007669"/>
    <property type="project" value="UniProtKB-KW"/>
</dbReference>
<dbReference type="EMBL" id="LR999451">
    <property type="protein sequence ID" value="CAE5956531.1"/>
    <property type="molecule type" value="Genomic_DNA"/>
</dbReference>
<dbReference type="FunFam" id="1.10.150.120:FF:000006">
    <property type="entry name" value="Aldehyde oxidase"/>
    <property type="match status" value="1"/>
</dbReference>
<dbReference type="InterPro" id="IPR036683">
    <property type="entry name" value="CO_DH_flav_C_dom_sf"/>
</dbReference>
<dbReference type="Gene3D" id="3.90.1170.50">
    <property type="entry name" value="Aldehyde oxidase/xanthine dehydrogenase, a/b hammerhead"/>
    <property type="match status" value="1"/>
</dbReference>
<feature type="domain" description="FAD-binding PCMH-type" evidence="21">
    <location>
        <begin position="654"/>
        <end position="838"/>
    </location>
</feature>
<comment type="cofactor">
    <cofactor evidence="1">
        <name>Mo-molybdopterin</name>
        <dbReference type="ChEBI" id="CHEBI:71302"/>
    </cofactor>
</comment>
<dbReference type="SUPFAM" id="SSF47741">
    <property type="entry name" value="CO dehydrogenase ISP C-domain like"/>
    <property type="match status" value="1"/>
</dbReference>
<comment type="subcellular location">
    <subcellularLocation>
        <location evidence="3">Cytoplasm</location>
    </subcellularLocation>
</comment>
<dbReference type="InterPro" id="IPR036884">
    <property type="entry name" value="2Fe-2S-bd_dom_sf"/>
</dbReference>
<dbReference type="GO" id="GO:0051537">
    <property type="term" value="F:2 iron, 2 sulfur cluster binding"/>
    <property type="evidence" value="ECO:0007669"/>
    <property type="project" value="UniProtKB-KW"/>
</dbReference>
<name>A0A8S1ZBK1_ARAAE</name>
<dbReference type="EC" id="1.2.3.7" evidence="18"/>
<dbReference type="InterPro" id="IPR002888">
    <property type="entry name" value="2Fe-2S-bd"/>
</dbReference>
<evidence type="ECO:0000259" key="21">
    <source>
        <dbReference type="PROSITE" id="PS51387"/>
    </source>
</evidence>
<dbReference type="PROSITE" id="PS51387">
    <property type="entry name" value="FAD_PCMH"/>
    <property type="match status" value="1"/>
</dbReference>
<keyword evidence="13" id="KW-0408">Iron</keyword>
<dbReference type="SMART" id="SM01092">
    <property type="entry name" value="CO_deh_flav_C"/>
    <property type="match status" value="1"/>
</dbReference>
<dbReference type="PANTHER" id="PTHR11908">
    <property type="entry name" value="XANTHINE DEHYDROGENASE"/>
    <property type="match status" value="1"/>
</dbReference>
<dbReference type="FunFam" id="3.10.20.30:FF:000012">
    <property type="entry name" value="Xanthine dehydrogenase/oxidase"/>
    <property type="match status" value="1"/>
</dbReference>
<dbReference type="InterPro" id="IPR002346">
    <property type="entry name" value="Mopterin_DH_FAD-bd"/>
</dbReference>
<keyword evidence="8" id="KW-0001">2Fe-2S</keyword>
<dbReference type="Gene3D" id="3.10.20.30">
    <property type="match status" value="1"/>
</dbReference>
<dbReference type="SMART" id="SM01008">
    <property type="entry name" value="Ald_Xan_dh_C"/>
    <property type="match status" value="1"/>
</dbReference>
<evidence type="ECO:0000256" key="1">
    <source>
        <dbReference type="ARBA" id="ARBA00001924"/>
    </source>
</evidence>
<dbReference type="GO" id="GO:0071949">
    <property type="term" value="F:FAD binding"/>
    <property type="evidence" value="ECO:0007669"/>
    <property type="project" value="InterPro"/>
</dbReference>
<dbReference type="FunFam" id="3.30.365.10:FF:000001">
    <property type="entry name" value="Xanthine dehydrogenase oxidase"/>
    <property type="match status" value="1"/>
</dbReference>
<dbReference type="InterPro" id="IPR016167">
    <property type="entry name" value="FAD-bd_PCMH_sub1"/>
</dbReference>
<dbReference type="PANTHER" id="PTHR11908:SF140">
    <property type="entry name" value="ALDEHYDE OXIDASE 4"/>
    <property type="match status" value="1"/>
</dbReference>
<dbReference type="SUPFAM" id="SSF55447">
    <property type="entry name" value="CO dehydrogenase flavoprotein C-terminal domain-like"/>
    <property type="match status" value="1"/>
</dbReference>
<keyword evidence="12" id="KW-0560">Oxidoreductase</keyword>
<evidence type="ECO:0000313" key="23">
    <source>
        <dbReference type="Proteomes" id="UP000682877"/>
    </source>
</evidence>
<dbReference type="InterPro" id="IPR016166">
    <property type="entry name" value="FAD-bd_PCMH"/>
</dbReference>
<evidence type="ECO:0000256" key="13">
    <source>
        <dbReference type="ARBA" id="ARBA00023004"/>
    </source>
</evidence>
<evidence type="ECO:0000256" key="2">
    <source>
        <dbReference type="ARBA" id="ARBA00001974"/>
    </source>
</evidence>
<feature type="region of interest" description="Disordered" evidence="19">
    <location>
        <begin position="344"/>
        <end position="371"/>
    </location>
</feature>
<dbReference type="Gene3D" id="3.30.43.10">
    <property type="entry name" value="Uridine Diphospho-n-acetylenolpyruvylglucosamine Reductase, domain 2"/>
    <property type="match status" value="1"/>
</dbReference>
<keyword evidence="10" id="KW-0274">FAD</keyword>
<feature type="compositionally biased region" description="Basic and acidic residues" evidence="19">
    <location>
        <begin position="145"/>
        <end position="161"/>
    </location>
</feature>
<evidence type="ECO:0000256" key="15">
    <source>
        <dbReference type="ARBA" id="ARBA00023027"/>
    </source>
</evidence>
<dbReference type="PROSITE" id="PS51085">
    <property type="entry name" value="2FE2S_FER_2"/>
    <property type="match status" value="1"/>
</dbReference>
<accession>A0A8S1ZBK1</accession>
<dbReference type="InterPro" id="IPR008274">
    <property type="entry name" value="AldOxase/xan_DH_MoCoBD1"/>
</dbReference>
<feature type="region of interest" description="Disordered" evidence="19">
    <location>
        <begin position="383"/>
        <end position="408"/>
    </location>
</feature>
<dbReference type="Pfam" id="PF03450">
    <property type="entry name" value="CO_deh_flav_C"/>
    <property type="match status" value="1"/>
</dbReference>
<dbReference type="Pfam" id="PF01799">
    <property type="entry name" value="Fer2_2"/>
    <property type="match status" value="1"/>
</dbReference>
<keyword evidence="15" id="KW-0520">NAD</keyword>
<dbReference type="Pfam" id="PF20256">
    <property type="entry name" value="MoCoBD_2"/>
    <property type="match status" value="1"/>
</dbReference>
<dbReference type="SUPFAM" id="SSF54292">
    <property type="entry name" value="2Fe-2S ferredoxin-like"/>
    <property type="match status" value="1"/>
</dbReference>
<dbReference type="InterPro" id="IPR046867">
    <property type="entry name" value="AldOxase/xan_DH_MoCoBD2"/>
</dbReference>
<dbReference type="InterPro" id="IPR016169">
    <property type="entry name" value="FAD-bd_PCMH_sub2"/>
</dbReference>
<evidence type="ECO:0000313" key="22">
    <source>
        <dbReference type="EMBL" id="CAE5956531.1"/>
    </source>
</evidence>
<reference evidence="22" key="1">
    <citation type="submission" date="2021-01" db="EMBL/GenBank/DDBJ databases">
        <authorList>
            <person name="Bezrukov I."/>
        </authorList>
    </citation>
    <scope>NUCLEOTIDE SEQUENCE</scope>
</reference>
<gene>
    <name evidence="22" type="ORF">AARE701A_LOCUS301</name>
</gene>
<evidence type="ECO:0000256" key="17">
    <source>
        <dbReference type="ARBA" id="ARBA00034078"/>
    </source>
</evidence>
<dbReference type="Gene3D" id="3.30.365.10">
    <property type="entry name" value="Aldehyde oxidase/xanthine dehydrogenase, molybdopterin binding domain"/>
    <property type="match status" value="4"/>
</dbReference>
<dbReference type="Pfam" id="PF00111">
    <property type="entry name" value="Fer2"/>
    <property type="match status" value="1"/>
</dbReference>
<comment type="cofactor">
    <cofactor evidence="17">
        <name>[2Fe-2S] cluster</name>
        <dbReference type="ChEBI" id="CHEBI:190135"/>
    </cofactor>
</comment>
<dbReference type="Gene3D" id="3.30.465.10">
    <property type="match status" value="1"/>
</dbReference>
<dbReference type="SUPFAM" id="SSF56003">
    <property type="entry name" value="Molybdenum cofactor-binding domain"/>
    <property type="match status" value="1"/>
</dbReference>
<comment type="cofactor">
    <cofactor evidence="2">
        <name>FAD</name>
        <dbReference type="ChEBI" id="CHEBI:57692"/>
    </cofactor>
</comment>
<dbReference type="SUPFAM" id="SSF56176">
    <property type="entry name" value="FAD-binding/transporter-associated domain-like"/>
    <property type="match status" value="1"/>
</dbReference>
<dbReference type="PROSITE" id="PS00197">
    <property type="entry name" value="2FE2S_FER_1"/>
    <property type="match status" value="1"/>
</dbReference>
<keyword evidence="14" id="KW-0411">Iron-sulfur</keyword>
<dbReference type="InterPro" id="IPR036856">
    <property type="entry name" value="Ald_Oxase/Xan_DH_a/b_sf"/>
</dbReference>